<evidence type="ECO:0000259" key="3">
    <source>
        <dbReference type="Pfam" id="PF06985"/>
    </source>
</evidence>
<feature type="repeat" description="ANK" evidence="2">
    <location>
        <begin position="928"/>
        <end position="960"/>
    </location>
</feature>
<keyword evidence="7" id="KW-1185">Reference proteome</keyword>
<name>A0A4Q4QWU7_9PLEO</name>
<feature type="domain" description="Nephrocystin 3-like N-terminal" evidence="5">
    <location>
        <begin position="293"/>
        <end position="456"/>
    </location>
</feature>
<dbReference type="Pfam" id="PF06985">
    <property type="entry name" value="HET"/>
    <property type="match status" value="1"/>
</dbReference>
<dbReference type="PROSITE" id="PS50088">
    <property type="entry name" value="ANK_REPEAT"/>
    <property type="match status" value="4"/>
</dbReference>
<evidence type="ECO:0000313" key="7">
    <source>
        <dbReference type="Proteomes" id="UP000293823"/>
    </source>
</evidence>
<protein>
    <submittedName>
        <fullName evidence="6">Uncharacterized protein</fullName>
    </submittedName>
</protein>
<proteinExistence type="predicted"/>
<dbReference type="SUPFAM" id="SSF52540">
    <property type="entry name" value="P-loop containing nucleoside triphosphate hydrolases"/>
    <property type="match status" value="1"/>
</dbReference>
<dbReference type="InterPro" id="IPR002110">
    <property type="entry name" value="Ankyrin_rpt"/>
</dbReference>
<keyword evidence="1" id="KW-0677">Repeat</keyword>
<evidence type="ECO:0000259" key="4">
    <source>
        <dbReference type="Pfam" id="PF22939"/>
    </source>
</evidence>
<dbReference type="SMART" id="SM00248">
    <property type="entry name" value="ANK"/>
    <property type="match status" value="13"/>
</dbReference>
<dbReference type="PANTHER" id="PTHR10622">
    <property type="entry name" value="HET DOMAIN-CONTAINING PROTEIN"/>
    <property type="match status" value="1"/>
</dbReference>
<evidence type="ECO:0000256" key="2">
    <source>
        <dbReference type="PROSITE-ProRule" id="PRU00023"/>
    </source>
</evidence>
<feature type="repeat" description="ANK" evidence="2">
    <location>
        <begin position="987"/>
        <end position="1019"/>
    </location>
</feature>
<dbReference type="EMBL" id="PEJP01000050">
    <property type="protein sequence ID" value="RYO48140.1"/>
    <property type="molecule type" value="Genomic_DNA"/>
</dbReference>
<dbReference type="InterPro" id="IPR056884">
    <property type="entry name" value="NPHP3-like_N"/>
</dbReference>
<dbReference type="Pfam" id="PF12796">
    <property type="entry name" value="Ank_2"/>
    <property type="match status" value="2"/>
</dbReference>
<gene>
    <name evidence="6" type="ORF">AA0113_g10176</name>
</gene>
<evidence type="ECO:0000313" key="6">
    <source>
        <dbReference type="EMBL" id="RYO48140.1"/>
    </source>
</evidence>
<feature type="domain" description="GPI inositol-deacylase winged helix" evidence="4">
    <location>
        <begin position="564"/>
        <end position="659"/>
    </location>
</feature>
<dbReference type="Gene3D" id="1.25.40.20">
    <property type="entry name" value="Ankyrin repeat-containing domain"/>
    <property type="match status" value="3"/>
</dbReference>
<feature type="domain" description="Heterokaryon incompatibility" evidence="3">
    <location>
        <begin position="27"/>
        <end position="114"/>
    </location>
</feature>
<dbReference type="InterPro" id="IPR027417">
    <property type="entry name" value="P-loop_NTPase"/>
</dbReference>
<reference evidence="7" key="1">
    <citation type="journal article" date="2019" name="bioRxiv">
        <title>Genomics, evolutionary history and diagnostics of the Alternaria alternata species group including apple and Asian pear pathotypes.</title>
        <authorList>
            <person name="Armitage A.D."/>
            <person name="Cockerton H.M."/>
            <person name="Sreenivasaprasad S."/>
            <person name="Woodhall J.W."/>
            <person name="Lane C.R."/>
            <person name="Harrison R.J."/>
            <person name="Clarkson J.P."/>
        </authorList>
    </citation>
    <scope>NUCLEOTIDE SEQUENCE [LARGE SCALE GENOMIC DNA]</scope>
    <source>
        <strain evidence="7">RGR 97.0016</strain>
    </source>
</reference>
<accession>A0A4Q4QWU7</accession>
<dbReference type="InterPro" id="IPR010730">
    <property type="entry name" value="HET"/>
</dbReference>
<dbReference type="PROSITE" id="PS50297">
    <property type="entry name" value="ANK_REP_REGION"/>
    <property type="match status" value="4"/>
</dbReference>
<keyword evidence="2" id="KW-0040">ANK repeat</keyword>
<sequence length="1415" mass="159255">MRLLYTTDNGTLEFTKDIVRSEEIPPYAILSHTWGQEEVVFGDLDDIDAKKKDGWNKIHFCAQQAKRDGLRHFWIDTCCIDRANHTELSEAINSMFRWYQNANKCYVFLTDVEDQPTGGNEVHSRRWETAFRASRWFYRGWTLQELLAPRCVEFFSKYGARLGSKTSLRQVIHEVTKIPIAALSGSDLSKFDIAERFSWAQERETTKEEDGAYCLLGIFGCHLPLIYGEGRDRSMKRLKKEMMEASLDTLDVSVDTKSRSPSQEERLSEICDWLSAPDPSINYHKAHRQRQAGTGLWLLESVKFRDWKEGTASRLWLHGIPGCGKTVLSSIAIEHLQQYCNENIRKVTVYFYFDFNDARKRGPEAMLFSLLCQLLQRLTTIPDSVNALFSSSGKGHRRPSTHELVEIMPHVLQQFTHVYVVLDALDECTQRLELMEMLETAVGWQLDNVHLLMTSRRERDIEMSLESYIQEENSVCLQEDVVDEDILRYVQQRLREDKGLAKWSKEVAIREEIETALMRGARGMFRWAVCQLDMLKQCRNLAMLRRSLATLPKTLDQTYDRILMAISEQDRIYAMRILQWLTFSARPLRIEEVAEVVAIDIAREPVFDQDEVLVDPLEAMDICSTLVTTTTVQTLNGWERIITLAHYSVQEYLLSDRINQGPAKQYSMQEAQCHKAITKASLGYLNRFQTPITEETFESSALARYSAEFWIHHLQRTGEEEEEELSRLAVRLLSIENPAYLSWLQLYDPDNPWRGMDFPARLQPTPLYYGALFGLNMITSILLDQGANVNAQGGEYGDALQAASANGHEEVVKLLINAGASANAQGGLCGNALQAASAGGHKRVARTLLTAGAVVNTQGGAYINAVHHALLHANETMIGILLERGANVGPDEQLRDAMNHAVNSARCTPSLVRILQRYNAPLDTVDVNRMTPLHYCAKFGHEVIAKQLLDAGVPIDIRVCGQEWQPCPPNHFDNAHTTLSSPESIAIGLTPLHFAALVGNLTMTKFLLGHGADPNAVTEYGQTPIHLTLCTNLLGPNYQDDWMDLKLRVEHLSITHGSNNNSVNADISRIALAREEILDALLENPNISLAAKDQKDESFLHCIKYGKPESTTLVKRLVSRGADPLCCNWAQQSPLHLASEAGDCMSARMLIDMGAKVALPDARGLDSLHYAARSGDLDTIMAILETEDAKEVRLITSKDKCGQNVLHHALSREYQRQTETIQWLLDQGADGSELDESGTSPLAAYTREPTGYINIEILKLLLEIPQNASFIDHDGQTLGHLCAANFHFEVNVLGVLNEYGVDLTKKDHYGRTVLHCAAMAGSLDELSLEFLVNVMGIEPNDEDAYGLTASQYAVEAGAEHPMREDWGHERWETTIDVLLQHQLQETDRQMLAYAIALSTIEDPPANDTLDQKPVM</sequence>
<dbReference type="Proteomes" id="UP000293823">
    <property type="component" value="Unassembled WGS sequence"/>
</dbReference>
<evidence type="ECO:0000259" key="5">
    <source>
        <dbReference type="Pfam" id="PF24883"/>
    </source>
</evidence>
<evidence type="ECO:0000256" key="1">
    <source>
        <dbReference type="ARBA" id="ARBA00022737"/>
    </source>
</evidence>
<feature type="repeat" description="ANK" evidence="2">
    <location>
        <begin position="1130"/>
        <end position="1162"/>
    </location>
</feature>
<dbReference type="InterPro" id="IPR054471">
    <property type="entry name" value="GPIID_WHD"/>
</dbReference>
<dbReference type="Pfam" id="PF22939">
    <property type="entry name" value="WHD_GPIID"/>
    <property type="match status" value="1"/>
</dbReference>
<dbReference type="Gene3D" id="3.40.50.300">
    <property type="entry name" value="P-loop containing nucleotide triphosphate hydrolases"/>
    <property type="match status" value="1"/>
</dbReference>
<dbReference type="Pfam" id="PF24883">
    <property type="entry name" value="NPHP3_N"/>
    <property type="match status" value="1"/>
</dbReference>
<dbReference type="Pfam" id="PF13637">
    <property type="entry name" value="Ank_4"/>
    <property type="match status" value="1"/>
</dbReference>
<comment type="caution">
    <text evidence="6">The sequence shown here is derived from an EMBL/GenBank/DDBJ whole genome shotgun (WGS) entry which is preliminary data.</text>
</comment>
<dbReference type="PANTHER" id="PTHR10622:SF13">
    <property type="entry name" value="NACHT DOMAIN-CONTAINING PROTEIN"/>
    <property type="match status" value="1"/>
</dbReference>
<dbReference type="InterPro" id="IPR036770">
    <property type="entry name" value="Ankyrin_rpt-contain_sf"/>
</dbReference>
<dbReference type="OrthoDB" id="1577640at2759"/>
<dbReference type="SUPFAM" id="SSF48403">
    <property type="entry name" value="Ankyrin repeat"/>
    <property type="match status" value="3"/>
</dbReference>
<organism evidence="6 7">
    <name type="scientific">Alternaria arborescens</name>
    <dbReference type="NCBI Taxonomy" id="156630"/>
    <lineage>
        <taxon>Eukaryota</taxon>
        <taxon>Fungi</taxon>
        <taxon>Dikarya</taxon>
        <taxon>Ascomycota</taxon>
        <taxon>Pezizomycotina</taxon>
        <taxon>Dothideomycetes</taxon>
        <taxon>Pleosporomycetidae</taxon>
        <taxon>Pleosporales</taxon>
        <taxon>Pleosporineae</taxon>
        <taxon>Pleosporaceae</taxon>
        <taxon>Alternaria</taxon>
        <taxon>Alternaria sect. Alternaria</taxon>
    </lineage>
</organism>
<dbReference type="Pfam" id="PF13857">
    <property type="entry name" value="Ank_5"/>
    <property type="match status" value="1"/>
</dbReference>
<feature type="repeat" description="ANK" evidence="2">
    <location>
        <begin position="795"/>
        <end position="827"/>
    </location>
</feature>